<accession>A0A3B1C335</accession>
<organism evidence="2">
    <name type="scientific">hydrothermal vent metagenome</name>
    <dbReference type="NCBI Taxonomy" id="652676"/>
    <lineage>
        <taxon>unclassified sequences</taxon>
        <taxon>metagenomes</taxon>
        <taxon>ecological metagenomes</taxon>
    </lineage>
</organism>
<evidence type="ECO:0000313" key="2">
    <source>
        <dbReference type="EMBL" id="VAX18434.1"/>
    </source>
</evidence>
<feature type="compositionally biased region" description="Low complexity" evidence="1">
    <location>
        <begin position="27"/>
        <end position="42"/>
    </location>
</feature>
<sequence>MNLIKISLLLGFVTLISACGGGGGGSSTTSDSGSSSGGSTTSNMDATGREIVAAFMSGATSQATGLSSTAGSATTRGAARSNDLAVGNGVDITPTISGGTVTGAIITYTDTRTSGTFSGYMSLNGRVVVNGDTSGNGDAQSEGLTRSYVSFTNADSSRWTIDGVANENMSGTLSGGFLIGDIISTLGSDGLAITDNDNGGEVYLFDDMSIDVILQGNATAQSVSCSTRSFITMHKASGGSTMTCFLNSDCTGCL</sequence>
<reference evidence="2" key="1">
    <citation type="submission" date="2018-06" db="EMBL/GenBank/DDBJ databases">
        <authorList>
            <person name="Zhirakovskaya E."/>
        </authorList>
    </citation>
    <scope>NUCLEOTIDE SEQUENCE</scope>
</reference>
<dbReference type="EMBL" id="UOGC01000070">
    <property type="protein sequence ID" value="VAX18434.1"/>
    <property type="molecule type" value="Genomic_DNA"/>
</dbReference>
<protein>
    <recommendedName>
        <fullName evidence="3">Lipoprotein</fullName>
    </recommendedName>
</protein>
<dbReference type="PROSITE" id="PS51257">
    <property type="entry name" value="PROKAR_LIPOPROTEIN"/>
    <property type="match status" value="1"/>
</dbReference>
<gene>
    <name evidence="2" type="ORF">MNBD_NITROSPINAE01-1546</name>
</gene>
<feature type="region of interest" description="Disordered" evidence="1">
    <location>
        <begin position="24"/>
        <end position="43"/>
    </location>
</feature>
<evidence type="ECO:0008006" key="3">
    <source>
        <dbReference type="Google" id="ProtNLM"/>
    </source>
</evidence>
<dbReference type="AlphaFoldDB" id="A0A3B1C335"/>
<proteinExistence type="predicted"/>
<evidence type="ECO:0000256" key="1">
    <source>
        <dbReference type="SAM" id="MobiDB-lite"/>
    </source>
</evidence>
<name>A0A3B1C335_9ZZZZ</name>